<name>A0AAT9G2X1_9STRE</name>
<accession>A0AAT9G2X1</accession>
<evidence type="ECO:0000256" key="4">
    <source>
        <dbReference type="ARBA" id="ARBA00022692"/>
    </source>
</evidence>
<feature type="domain" description="Glycine transporter" evidence="8">
    <location>
        <begin position="105"/>
        <end position="177"/>
    </location>
</feature>
<feature type="transmembrane region" description="Helical" evidence="7">
    <location>
        <begin position="66"/>
        <end position="84"/>
    </location>
</feature>
<evidence type="ECO:0000256" key="5">
    <source>
        <dbReference type="ARBA" id="ARBA00022989"/>
    </source>
</evidence>
<sequence>MDFDLFLLVCNYIGTIAFAASGAIKGFDKHLDIFGISLLAIVTAVGGGILRDSIISRFPSALFDPSSIYLAIFVAIIMYIFVVLNRSNYGYNSETYRWLREAYLIFDSIGLIIFSLIGPTVLIETKLNLMSAGLLACLTGAGGGIIRDLLINEVPSVLKEDIYALLSFAVGLSYYGLTHFIGFSRISTFIIIFILGFIIRMIIIRFRLSLPNMENRG</sequence>
<dbReference type="PANTHER" id="PTHR30506">
    <property type="entry name" value="INNER MEMBRANE PROTEIN"/>
    <property type="match status" value="1"/>
</dbReference>
<organism evidence="9">
    <name type="scientific">Streptococcus sp. SN-1</name>
    <dbReference type="NCBI Taxonomy" id="3074854"/>
    <lineage>
        <taxon>Bacteria</taxon>
        <taxon>Bacillati</taxon>
        <taxon>Bacillota</taxon>
        <taxon>Bacilli</taxon>
        <taxon>Lactobacillales</taxon>
        <taxon>Streptococcaceae</taxon>
        <taxon>Streptococcus</taxon>
    </lineage>
</organism>
<feature type="transmembrane region" description="Helical" evidence="7">
    <location>
        <begin position="6"/>
        <end position="24"/>
    </location>
</feature>
<dbReference type="PANTHER" id="PTHR30506:SF3">
    <property type="entry name" value="UPF0126 INNER MEMBRANE PROTEIN YADS-RELATED"/>
    <property type="match status" value="1"/>
</dbReference>
<evidence type="ECO:0000256" key="1">
    <source>
        <dbReference type="ARBA" id="ARBA00004651"/>
    </source>
</evidence>
<evidence type="ECO:0000256" key="2">
    <source>
        <dbReference type="ARBA" id="ARBA00008193"/>
    </source>
</evidence>
<evidence type="ECO:0000313" key="9">
    <source>
        <dbReference type="EMBL" id="BET05722.1"/>
    </source>
</evidence>
<reference evidence="9" key="1">
    <citation type="submission" date="2024-06" db="EMBL/GenBank/DDBJ databases">
        <title>Whole Genome Sequence of Streptococcus sp. strain SN-1.</title>
        <authorList>
            <person name="Saito M."/>
            <person name="Kuwahara N."/>
            <person name="Senpuku H."/>
        </authorList>
    </citation>
    <scope>NUCLEOTIDE SEQUENCE</scope>
    <source>
        <strain evidence="9">SN-1</strain>
    </source>
</reference>
<dbReference type="EMBL" id="AP028929">
    <property type="protein sequence ID" value="BET05722.1"/>
    <property type="molecule type" value="Genomic_DNA"/>
</dbReference>
<dbReference type="GO" id="GO:0005886">
    <property type="term" value="C:plasma membrane"/>
    <property type="evidence" value="ECO:0007669"/>
    <property type="project" value="UniProtKB-SubCell"/>
</dbReference>
<evidence type="ECO:0000256" key="3">
    <source>
        <dbReference type="ARBA" id="ARBA00022475"/>
    </source>
</evidence>
<keyword evidence="4 7" id="KW-0812">Transmembrane</keyword>
<feature type="transmembrane region" description="Helical" evidence="7">
    <location>
        <begin position="129"/>
        <end position="150"/>
    </location>
</feature>
<proteinExistence type="inferred from homology"/>
<comment type="similarity">
    <text evidence="2">Belongs to the UPF0126 family.</text>
</comment>
<feature type="domain" description="Glycine transporter" evidence="8">
    <location>
        <begin position="9"/>
        <end position="81"/>
    </location>
</feature>
<evidence type="ECO:0000256" key="7">
    <source>
        <dbReference type="SAM" id="Phobius"/>
    </source>
</evidence>
<keyword evidence="3" id="KW-1003">Cell membrane</keyword>
<dbReference type="InterPro" id="IPR005115">
    <property type="entry name" value="Gly_transporter"/>
</dbReference>
<feature type="transmembrane region" description="Helical" evidence="7">
    <location>
        <begin position="104"/>
        <end position="123"/>
    </location>
</feature>
<dbReference type="RefSeq" id="WP_247942437.1">
    <property type="nucleotide sequence ID" value="NZ_AP028929.1"/>
</dbReference>
<keyword evidence="5 7" id="KW-1133">Transmembrane helix</keyword>
<feature type="transmembrane region" description="Helical" evidence="7">
    <location>
        <begin position="162"/>
        <end position="183"/>
    </location>
</feature>
<protein>
    <submittedName>
        <fullName evidence="9">Trimeric intracellular cation channel family protein</fullName>
    </submittedName>
</protein>
<gene>
    <name evidence="9" type="ORF">MASAN616_15850</name>
</gene>
<dbReference type="Pfam" id="PF03458">
    <property type="entry name" value="Gly_transporter"/>
    <property type="match status" value="2"/>
</dbReference>
<feature type="transmembrane region" description="Helical" evidence="7">
    <location>
        <begin position="189"/>
        <end position="208"/>
    </location>
</feature>
<evidence type="ECO:0000259" key="8">
    <source>
        <dbReference type="Pfam" id="PF03458"/>
    </source>
</evidence>
<keyword evidence="6 7" id="KW-0472">Membrane</keyword>
<dbReference type="AlphaFoldDB" id="A0AAT9G2X1"/>
<evidence type="ECO:0000256" key="6">
    <source>
        <dbReference type="ARBA" id="ARBA00023136"/>
    </source>
</evidence>
<feature type="transmembrane region" description="Helical" evidence="7">
    <location>
        <begin position="31"/>
        <end position="50"/>
    </location>
</feature>
<comment type="subcellular location">
    <subcellularLocation>
        <location evidence="1">Cell membrane</location>
        <topology evidence="1">Multi-pass membrane protein</topology>
    </subcellularLocation>
</comment>